<name>A0ABP8I5G0_9BURK</name>
<evidence type="ECO:0000313" key="7">
    <source>
        <dbReference type="EMBL" id="GAA4351485.1"/>
    </source>
</evidence>
<reference evidence="8" key="1">
    <citation type="journal article" date="2019" name="Int. J. Syst. Evol. Microbiol.">
        <title>The Global Catalogue of Microorganisms (GCM) 10K type strain sequencing project: providing services to taxonomists for standard genome sequencing and annotation.</title>
        <authorList>
            <consortium name="The Broad Institute Genomics Platform"/>
            <consortium name="The Broad Institute Genome Sequencing Center for Infectious Disease"/>
            <person name="Wu L."/>
            <person name="Ma J."/>
        </authorList>
    </citation>
    <scope>NUCLEOTIDE SEQUENCE [LARGE SCALE GENOMIC DNA]</scope>
    <source>
        <strain evidence="8">JCM 17804</strain>
    </source>
</reference>
<evidence type="ECO:0000259" key="6">
    <source>
        <dbReference type="Pfam" id="PF01850"/>
    </source>
</evidence>
<dbReference type="InterPro" id="IPR002716">
    <property type="entry name" value="PIN_dom"/>
</dbReference>
<dbReference type="InterPro" id="IPR006226">
    <property type="entry name" value="Mtu_PIN"/>
</dbReference>
<evidence type="ECO:0000256" key="2">
    <source>
        <dbReference type="ARBA" id="ARBA00022722"/>
    </source>
</evidence>
<sequence>MRLPDVNVLLNAVWSESPHHAVARQWLEASIARPQGLGLAWLALVGFIRLATRPGLFAKPLPVDEAMGLVDEWLSHPQVRVLQPGPRHAGILGRLLVAAGTGGNLTNDAHLAALAIEHNAEVGTFDKDFKRFAGLRFQLLS</sequence>
<dbReference type="HAMAP" id="MF_00265">
    <property type="entry name" value="VapC_Nob1"/>
    <property type="match status" value="1"/>
</dbReference>
<dbReference type="InterPro" id="IPR022907">
    <property type="entry name" value="VapC_family"/>
</dbReference>
<dbReference type="EMBL" id="BAABGJ010000075">
    <property type="protein sequence ID" value="GAA4351485.1"/>
    <property type="molecule type" value="Genomic_DNA"/>
</dbReference>
<organism evidence="7 8">
    <name type="scientific">Variovorax defluvii</name>
    <dbReference type="NCBI Taxonomy" id="913761"/>
    <lineage>
        <taxon>Bacteria</taxon>
        <taxon>Pseudomonadati</taxon>
        <taxon>Pseudomonadota</taxon>
        <taxon>Betaproteobacteria</taxon>
        <taxon>Burkholderiales</taxon>
        <taxon>Comamonadaceae</taxon>
        <taxon>Variovorax</taxon>
    </lineage>
</organism>
<evidence type="ECO:0000256" key="1">
    <source>
        <dbReference type="ARBA" id="ARBA00022649"/>
    </source>
</evidence>
<gene>
    <name evidence="5" type="primary">vapC</name>
    <name evidence="7" type="ORF">GCM10023165_39740</name>
</gene>
<dbReference type="Gene3D" id="3.40.50.1010">
    <property type="entry name" value="5'-nuclease"/>
    <property type="match status" value="1"/>
</dbReference>
<dbReference type="SUPFAM" id="SSF88723">
    <property type="entry name" value="PIN domain-like"/>
    <property type="match status" value="1"/>
</dbReference>
<keyword evidence="8" id="KW-1185">Reference proteome</keyword>
<dbReference type="NCBIfam" id="TIGR00028">
    <property type="entry name" value="Mtu_PIN_fam"/>
    <property type="match status" value="1"/>
</dbReference>
<evidence type="ECO:0000256" key="5">
    <source>
        <dbReference type="HAMAP-Rule" id="MF_00265"/>
    </source>
</evidence>
<feature type="binding site" evidence="5">
    <location>
        <position position="108"/>
    </location>
    <ligand>
        <name>Mg(2+)</name>
        <dbReference type="ChEBI" id="CHEBI:18420"/>
    </ligand>
</feature>
<dbReference type="RefSeq" id="WP_345540078.1">
    <property type="nucleotide sequence ID" value="NZ_BAABGJ010000075.1"/>
</dbReference>
<comment type="function">
    <text evidence="5">Toxic component of a toxin-antitoxin (TA) system. An RNase.</text>
</comment>
<evidence type="ECO:0000256" key="3">
    <source>
        <dbReference type="ARBA" id="ARBA00022723"/>
    </source>
</evidence>
<accession>A0ABP8I5G0</accession>
<dbReference type="InterPro" id="IPR029060">
    <property type="entry name" value="PIN-like_dom_sf"/>
</dbReference>
<keyword evidence="5" id="KW-0460">Magnesium</keyword>
<feature type="binding site" evidence="5">
    <location>
        <position position="5"/>
    </location>
    <ligand>
        <name>Mg(2+)</name>
        <dbReference type="ChEBI" id="CHEBI:18420"/>
    </ligand>
</feature>
<dbReference type="Pfam" id="PF01850">
    <property type="entry name" value="PIN"/>
    <property type="match status" value="1"/>
</dbReference>
<keyword evidence="4 5" id="KW-0378">Hydrolase</keyword>
<keyword evidence="5" id="KW-0800">Toxin</keyword>
<dbReference type="CDD" id="cd18678">
    <property type="entry name" value="PIN_MtVapC25_VapC33-like"/>
    <property type="match status" value="1"/>
</dbReference>
<protein>
    <recommendedName>
        <fullName evidence="5">Ribonuclease VapC</fullName>
        <shortName evidence="5">RNase VapC</shortName>
        <ecNumber evidence="5">3.1.-.-</ecNumber>
    </recommendedName>
    <alternativeName>
        <fullName evidence="5">Toxin VapC</fullName>
    </alternativeName>
</protein>
<comment type="similarity">
    <text evidence="5">Belongs to the PINc/VapC protein family.</text>
</comment>
<feature type="domain" description="PIN" evidence="6">
    <location>
        <begin position="3"/>
        <end position="134"/>
    </location>
</feature>
<keyword evidence="2 5" id="KW-0540">Nuclease</keyword>
<comment type="caution">
    <text evidence="7">The sequence shown here is derived from an EMBL/GenBank/DDBJ whole genome shotgun (WGS) entry which is preliminary data.</text>
</comment>
<comment type="cofactor">
    <cofactor evidence="5">
        <name>Mg(2+)</name>
        <dbReference type="ChEBI" id="CHEBI:18420"/>
    </cofactor>
</comment>
<proteinExistence type="inferred from homology"/>
<evidence type="ECO:0000313" key="8">
    <source>
        <dbReference type="Proteomes" id="UP001500975"/>
    </source>
</evidence>
<keyword evidence="3 5" id="KW-0479">Metal-binding</keyword>
<dbReference type="Proteomes" id="UP001500975">
    <property type="component" value="Unassembled WGS sequence"/>
</dbReference>
<dbReference type="EC" id="3.1.-.-" evidence="5"/>
<keyword evidence="1 5" id="KW-1277">Toxin-antitoxin system</keyword>
<evidence type="ECO:0000256" key="4">
    <source>
        <dbReference type="ARBA" id="ARBA00022801"/>
    </source>
</evidence>